<organism evidence="6 7">
    <name type="scientific">Amazona collaria</name>
    <name type="common">yellow-billed parrot</name>
    <dbReference type="NCBI Taxonomy" id="241587"/>
    <lineage>
        <taxon>Eukaryota</taxon>
        <taxon>Metazoa</taxon>
        <taxon>Chordata</taxon>
        <taxon>Craniata</taxon>
        <taxon>Vertebrata</taxon>
        <taxon>Euteleostomi</taxon>
        <taxon>Archelosauria</taxon>
        <taxon>Archosauria</taxon>
        <taxon>Dinosauria</taxon>
        <taxon>Saurischia</taxon>
        <taxon>Theropoda</taxon>
        <taxon>Coelurosauria</taxon>
        <taxon>Aves</taxon>
        <taxon>Neognathae</taxon>
        <taxon>Neoaves</taxon>
        <taxon>Telluraves</taxon>
        <taxon>Australaves</taxon>
        <taxon>Psittaciformes</taxon>
        <taxon>Psittacidae</taxon>
        <taxon>Amazona</taxon>
    </lineage>
</organism>
<accession>A0A8B9F0K7</accession>
<dbReference type="Proteomes" id="UP000694522">
    <property type="component" value="Unplaced"/>
</dbReference>
<evidence type="ECO:0000313" key="7">
    <source>
        <dbReference type="Proteomes" id="UP000694522"/>
    </source>
</evidence>
<reference evidence="6" key="2">
    <citation type="submission" date="2025-09" db="UniProtKB">
        <authorList>
            <consortium name="Ensembl"/>
        </authorList>
    </citation>
    <scope>IDENTIFICATION</scope>
</reference>
<dbReference type="PANTHER" id="PTHR20544:SF2">
    <property type="entry name" value="TESTIS SPECIFIC 10"/>
    <property type="match status" value="1"/>
</dbReference>
<evidence type="ECO:0000256" key="1">
    <source>
        <dbReference type="ARBA" id="ARBA00004114"/>
    </source>
</evidence>
<evidence type="ECO:0000256" key="3">
    <source>
        <dbReference type="ARBA" id="ARBA00023212"/>
    </source>
</evidence>
<name>A0A8B9F0K7_9PSIT</name>
<dbReference type="InterPro" id="IPR051877">
    <property type="entry name" value="Centriole_BasalBody_StrucProt"/>
</dbReference>
<evidence type="ECO:0000313" key="6">
    <source>
        <dbReference type="Ensembl" id="ENSACOP00000002083.1"/>
    </source>
</evidence>
<keyword evidence="2" id="KW-0963">Cytoplasm</keyword>
<proteinExistence type="inferred from homology"/>
<reference evidence="6" key="1">
    <citation type="submission" date="2025-08" db="UniProtKB">
        <authorList>
            <consortium name="Ensembl"/>
        </authorList>
    </citation>
    <scope>IDENTIFICATION</scope>
</reference>
<keyword evidence="5" id="KW-0175">Coiled coil</keyword>
<dbReference type="GO" id="GO:0005814">
    <property type="term" value="C:centriole"/>
    <property type="evidence" value="ECO:0007669"/>
    <property type="project" value="UniProtKB-SubCell"/>
</dbReference>
<sequence>MKQGRSPSKLDAFIKTLEEDRDYYKNETENLRKTFRNTFASPKRTNTYGNILKILREREDLKSTQKRYERHIAEIQGNLNVLTAERDKMVNLYEQAQQEISRLRQEVIKCPGSPKATVTAQAMLRQVERERDTVLSDFRRMTTERDSLREQLKISQETVFNEKARLEQRIEELEATIQNLESERLEQVSKATLMKDTIDSLETEIKRLARKALDSKAELSQREAEYVSLNLLNEKTEQSLSEAQQSLVKKKYELQVAQEKITLLDEKIGNFSRQSLVQQEEICALKGTVVQLNKEKASLQGCVEEGRKKIAAFEESLATKEKIISDFKILISELEHSIKKSSEALCICEKDITTLDQQLQETTKELAQANKNRESLAQENDRLQVHLSSIKQENQVLYKKLAKYQNELDDTKLKAQDLNTDIVRLKDVLRSKERENCELLENYHKVREQEQSWEAKCHQAEADCSSVRLVLISAESENCRLKEKLESLERVMEQYSFVLKYKSRISKLKCESSYSEIELLRKQLGNERAAMKNLESLLVSSREKELQAQMAKQEKDSTIQLLKEQLSAAEDKLAVQSRDFTQLRNRAAQLELELDMTKRQLGTERTERQVYVLV</sequence>
<protein>
    <submittedName>
        <fullName evidence="6">Testis specific 10</fullName>
    </submittedName>
</protein>
<comment type="subcellular location">
    <subcellularLocation>
        <location evidence="1">Cytoplasm</location>
        <location evidence="1">Cytoskeleton</location>
        <location evidence="1">Microtubule organizing center</location>
        <location evidence="1">Centrosome</location>
        <location evidence="1">Centriole</location>
    </subcellularLocation>
</comment>
<comment type="similarity">
    <text evidence="4">Belongs to the CEP135/TSGA10 family.</text>
</comment>
<evidence type="ECO:0000256" key="4">
    <source>
        <dbReference type="ARBA" id="ARBA00038123"/>
    </source>
</evidence>
<feature type="coiled-coil region" evidence="5">
    <location>
        <begin position="156"/>
        <end position="260"/>
    </location>
</feature>
<dbReference type="AlphaFoldDB" id="A0A8B9F0K7"/>
<feature type="coiled-coil region" evidence="5">
    <location>
        <begin position="58"/>
        <end position="106"/>
    </location>
</feature>
<keyword evidence="3" id="KW-0206">Cytoskeleton</keyword>
<evidence type="ECO:0000256" key="5">
    <source>
        <dbReference type="SAM" id="Coils"/>
    </source>
</evidence>
<feature type="coiled-coil region" evidence="5">
    <location>
        <begin position="352"/>
        <end position="435"/>
    </location>
</feature>
<feature type="coiled-coil region" evidence="5">
    <location>
        <begin position="517"/>
        <end position="607"/>
    </location>
</feature>
<keyword evidence="7" id="KW-1185">Reference proteome</keyword>
<dbReference type="SUPFAM" id="SSF57997">
    <property type="entry name" value="Tropomyosin"/>
    <property type="match status" value="1"/>
</dbReference>
<evidence type="ECO:0000256" key="2">
    <source>
        <dbReference type="ARBA" id="ARBA00022490"/>
    </source>
</evidence>
<dbReference type="PANTHER" id="PTHR20544">
    <property type="entry name" value="CENTROSOMAL PROTEIN CEP135"/>
    <property type="match status" value="1"/>
</dbReference>
<dbReference type="Ensembl" id="ENSACOT00000002147.1">
    <property type="protein sequence ID" value="ENSACOP00000002083.1"/>
    <property type="gene ID" value="ENSACOG00000001464.1"/>
</dbReference>